<comment type="caution">
    <text evidence="2">The sequence shown here is derived from an EMBL/GenBank/DDBJ whole genome shotgun (WGS) entry which is preliminary data.</text>
</comment>
<feature type="region of interest" description="Disordered" evidence="1">
    <location>
        <begin position="1"/>
        <end position="41"/>
    </location>
</feature>
<name>A0A2A2L634_9BILA</name>
<proteinExistence type="predicted"/>
<keyword evidence="3" id="KW-1185">Reference proteome</keyword>
<sequence length="170" mass="18213">MTTTPTTTTSTTTTPTTTTSTTTTSTTTTSTTTTSTTTTTPAGPCPGTCTPITTTDTVFTEFGGCCFRYDMSALTLFKPVMTSMDDGAGGCQQHFSCDAQYTHVMKIDMSPNAQKLCEIRENTDPYIHEFDAFCYPEGTNFIRDVDITQFAFACLTVPAGTTRNCVPAGK</sequence>
<gene>
    <name evidence="2" type="ORF">WR25_04735</name>
</gene>
<dbReference type="AlphaFoldDB" id="A0A2A2L634"/>
<accession>A0A2A2L634</accession>
<dbReference type="Proteomes" id="UP000218231">
    <property type="component" value="Unassembled WGS sequence"/>
</dbReference>
<evidence type="ECO:0000313" key="2">
    <source>
        <dbReference type="EMBL" id="PAV81706.1"/>
    </source>
</evidence>
<evidence type="ECO:0000256" key="1">
    <source>
        <dbReference type="SAM" id="MobiDB-lite"/>
    </source>
</evidence>
<reference evidence="2 3" key="1">
    <citation type="journal article" date="2017" name="Curr. Biol.">
        <title>Genome architecture and evolution of a unichromosomal asexual nematode.</title>
        <authorList>
            <person name="Fradin H."/>
            <person name="Zegar C."/>
            <person name="Gutwein M."/>
            <person name="Lucas J."/>
            <person name="Kovtun M."/>
            <person name="Corcoran D."/>
            <person name="Baugh L.R."/>
            <person name="Kiontke K."/>
            <person name="Gunsalus K."/>
            <person name="Fitch D.H."/>
            <person name="Piano F."/>
        </authorList>
    </citation>
    <scope>NUCLEOTIDE SEQUENCE [LARGE SCALE GENOMIC DNA]</scope>
    <source>
        <strain evidence="2">PF1309</strain>
    </source>
</reference>
<protein>
    <submittedName>
        <fullName evidence="2">Uncharacterized protein</fullName>
    </submittedName>
</protein>
<evidence type="ECO:0000313" key="3">
    <source>
        <dbReference type="Proteomes" id="UP000218231"/>
    </source>
</evidence>
<organism evidence="2 3">
    <name type="scientific">Diploscapter pachys</name>
    <dbReference type="NCBI Taxonomy" id="2018661"/>
    <lineage>
        <taxon>Eukaryota</taxon>
        <taxon>Metazoa</taxon>
        <taxon>Ecdysozoa</taxon>
        <taxon>Nematoda</taxon>
        <taxon>Chromadorea</taxon>
        <taxon>Rhabditida</taxon>
        <taxon>Rhabditina</taxon>
        <taxon>Rhabditomorpha</taxon>
        <taxon>Rhabditoidea</taxon>
        <taxon>Rhabditidae</taxon>
        <taxon>Diploscapter</taxon>
    </lineage>
</organism>
<dbReference type="EMBL" id="LIAE01007140">
    <property type="protein sequence ID" value="PAV81706.1"/>
    <property type="molecule type" value="Genomic_DNA"/>
</dbReference>